<accession>A0A166FAG1</accession>
<dbReference type="GO" id="GO:0009506">
    <property type="term" value="C:plasmodesma"/>
    <property type="evidence" value="ECO:0007669"/>
    <property type="project" value="TreeGrafter"/>
</dbReference>
<dbReference type="Proteomes" id="UP000077755">
    <property type="component" value="Chromosome 2"/>
</dbReference>
<dbReference type="PANTHER" id="PTHR31415:SF52">
    <property type="entry name" value="LATE EMBRYOGENESIS ABUNDANT (LEA) HYDROXYPROLINE-RICH GLYCOPROTEIN FAMILY-RELATED"/>
    <property type="match status" value="1"/>
</dbReference>
<proteinExistence type="predicted"/>
<organism evidence="3 4">
    <name type="scientific">Daucus carota subsp. sativus</name>
    <name type="common">Carrot</name>
    <dbReference type="NCBI Taxonomy" id="79200"/>
    <lineage>
        <taxon>Eukaryota</taxon>
        <taxon>Viridiplantae</taxon>
        <taxon>Streptophyta</taxon>
        <taxon>Embryophyta</taxon>
        <taxon>Tracheophyta</taxon>
        <taxon>Spermatophyta</taxon>
        <taxon>Magnoliopsida</taxon>
        <taxon>eudicotyledons</taxon>
        <taxon>Gunneridae</taxon>
        <taxon>Pentapetalae</taxon>
        <taxon>asterids</taxon>
        <taxon>campanulids</taxon>
        <taxon>Apiales</taxon>
        <taxon>Apiaceae</taxon>
        <taxon>Apioideae</taxon>
        <taxon>Scandiceae</taxon>
        <taxon>Daucinae</taxon>
        <taxon>Daucus</taxon>
        <taxon>Daucus sect. Daucus</taxon>
    </lineage>
</organism>
<evidence type="ECO:0000313" key="3">
    <source>
        <dbReference type="EMBL" id="WOG90232.1"/>
    </source>
</evidence>
<evidence type="ECO:0000256" key="1">
    <source>
        <dbReference type="ARBA" id="ARBA00004370"/>
    </source>
</evidence>
<gene>
    <name evidence="3" type="ORF">DCAR_0209475</name>
</gene>
<dbReference type="PANTHER" id="PTHR31415">
    <property type="entry name" value="OS05G0367900 PROTEIN"/>
    <property type="match status" value="1"/>
</dbReference>
<dbReference type="EMBL" id="CP093344">
    <property type="protein sequence ID" value="WOG90232.1"/>
    <property type="molecule type" value="Genomic_DNA"/>
</dbReference>
<keyword evidence="4" id="KW-1185">Reference proteome</keyword>
<evidence type="ECO:0000313" key="4">
    <source>
        <dbReference type="Proteomes" id="UP000077755"/>
    </source>
</evidence>
<dbReference type="InterPro" id="IPR044839">
    <property type="entry name" value="NDR1-like"/>
</dbReference>
<dbReference type="GO" id="GO:0098542">
    <property type="term" value="P:defense response to other organism"/>
    <property type="evidence" value="ECO:0007669"/>
    <property type="project" value="InterPro"/>
</dbReference>
<reference evidence="3" key="1">
    <citation type="journal article" date="2016" name="Nat. Genet.">
        <title>A high-quality carrot genome assembly provides new insights into carotenoid accumulation and asterid genome evolution.</title>
        <authorList>
            <person name="Iorizzo M."/>
            <person name="Ellison S."/>
            <person name="Senalik D."/>
            <person name="Zeng P."/>
            <person name="Satapoomin P."/>
            <person name="Huang J."/>
            <person name="Bowman M."/>
            <person name="Iovene M."/>
            <person name="Sanseverino W."/>
            <person name="Cavagnaro P."/>
            <person name="Yildiz M."/>
            <person name="Macko-Podgorni A."/>
            <person name="Moranska E."/>
            <person name="Grzebelus E."/>
            <person name="Grzebelus D."/>
            <person name="Ashrafi H."/>
            <person name="Zheng Z."/>
            <person name="Cheng S."/>
            <person name="Spooner D."/>
            <person name="Van Deynze A."/>
            <person name="Simon P."/>
        </authorList>
    </citation>
    <scope>NUCLEOTIDE SEQUENCE</scope>
    <source>
        <tissue evidence="3">Leaf</tissue>
    </source>
</reference>
<dbReference type="Gramene" id="KZN07547">
    <property type="protein sequence ID" value="KZN07547"/>
    <property type="gene ID" value="DCAR_008384"/>
</dbReference>
<keyword evidence="2" id="KW-0472">Membrane</keyword>
<name>A0A166FAG1_DAUCS</name>
<reference evidence="3" key="2">
    <citation type="submission" date="2022-03" db="EMBL/GenBank/DDBJ databases">
        <title>Draft title - Genomic analysis of global carrot germplasm unveils the trajectory of domestication and the origin of high carotenoid orange carrot.</title>
        <authorList>
            <person name="Iorizzo M."/>
            <person name="Ellison S."/>
            <person name="Senalik D."/>
            <person name="Macko-Podgorni A."/>
            <person name="Grzebelus D."/>
            <person name="Bostan H."/>
            <person name="Rolling W."/>
            <person name="Curaba J."/>
            <person name="Simon P."/>
        </authorList>
    </citation>
    <scope>NUCLEOTIDE SEQUENCE</scope>
    <source>
        <tissue evidence="3">Leaf</tissue>
    </source>
</reference>
<dbReference type="AlphaFoldDB" id="A0A166FAG1"/>
<evidence type="ECO:0000256" key="2">
    <source>
        <dbReference type="ARBA" id="ARBA00023136"/>
    </source>
</evidence>
<dbReference type="GO" id="GO:0005886">
    <property type="term" value="C:plasma membrane"/>
    <property type="evidence" value="ECO:0007669"/>
    <property type="project" value="TreeGrafter"/>
</dbReference>
<comment type="subcellular location">
    <subcellularLocation>
        <location evidence="1">Membrane</location>
    </subcellularLocation>
</comment>
<sequence length="232" mass="26547">MGHFAELKDPRIQYYRFLYWGIVFLILAPPWIWITLSLEDQSDTDFSIEDYYIAAVKSNDGSNLNQSIIYFKLNLENDGEATGVYYDNLNLTFSYYTAQGDIVPVANYTIPAFRQGREAETARGITWQEISNVSVPSDVVFRVDLATAVRFRHYIAGIKSKRLRTMAWCNVEVDQITGKKKSNKAIQLKHKIERHPSGWIIFAFIIVLLSTLVVPCLVCICFGVVFDCCMDN</sequence>
<protein>
    <submittedName>
        <fullName evidence="3">Uncharacterized protein</fullName>
    </submittedName>
</protein>
<dbReference type="OrthoDB" id="1914670at2759"/>